<dbReference type="GO" id="GO:0000287">
    <property type="term" value="F:magnesium ion binding"/>
    <property type="evidence" value="ECO:0007669"/>
    <property type="project" value="UniProtKB-ARBA"/>
</dbReference>
<dbReference type="GO" id="GO:0005975">
    <property type="term" value="P:carbohydrate metabolic process"/>
    <property type="evidence" value="ECO:0007669"/>
    <property type="project" value="InterPro"/>
</dbReference>
<dbReference type="RefSeq" id="WP_072912259.1">
    <property type="nucleotide sequence ID" value="NZ_FRDM01000001.1"/>
</dbReference>
<dbReference type="InterPro" id="IPR019789">
    <property type="entry name" value="Xul5P/Fru6P_PKetolase_ThDP_BS"/>
</dbReference>
<dbReference type="PROSITE" id="PS60003">
    <property type="entry name" value="PHOSPHOKETOLASE_2"/>
    <property type="match status" value="1"/>
</dbReference>
<evidence type="ECO:0000256" key="3">
    <source>
        <dbReference type="ARBA" id="ARBA00023052"/>
    </source>
</evidence>
<comment type="similarity">
    <text evidence="2">Belongs to the XFP family.</text>
</comment>
<sequence>MKPGTAVRADALWRALTFLSVAQLHLIANPLLSRPLSADHVKERPTGHWGTVPGTAWALTHIGLAADAHRELEVVPVLGAGHAGVVQLALAWLTGDLATIRPEFGPTATGLEALVAAFPAANGLGSEVHPQLPAGAYVGGWLGGALAFAQGAALDAPWRVVVPVLGDGECETPTTAAAWLAHRALSASRVVAVVHLNGHRMGGPSLLGSLSDAELASYAAGVGWEPRVVHVDAADRAGRLAEHAAFHTALMDGIERTRHGGRPVIFLRCVKGWTGPLAAHKTPLTRARSDAQQRWALRRWLLGYRPEELFDSNGCPIGDLAEALTIVRFCQLQPRDRDGDRRQQQLSAEAGRPPVHGVEPPRPTFATAIADLLHRWASAGHFKVFSPDELLSNQLPTIAGQAWALEVLAEEVLLGWLAGWTLSGRRGVLISYEAFAPLLLTGLVAQLKQRRLTSDRCPSLNLLLTSYGWQNAYTHADPSLTTALAATGDPSVRVLTPADPARAAAALDDALASDGLVNVIVAGKHATACHPLDTLDEERTEGLAVWKHLSDEGQPDLTLICAGDLPAAVVEAAAHAIRRRHRCRVRVVNATSLTALSEAALHRNVGDSAAVIVATLGHPAAVWGQLAGRLERPCEVLGWREPPHPMPQDELAAFAGLSVDGVIAAADRLLSGRLRRA</sequence>
<gene>
    <name evidence="8" type="ORF">SAMN05660350_00413</name>
</gene>
<dbReference type="Pfam" id="PF09363">
    <property type="entry name" value="XFP_C"/>
    <property type="match status" value="1"/>
</dbReference>
<dbReference type="Proteomes" id="UP000184428">
    <property type="component" value="Unassembled WGS sequence"/>
</dbReference>
<evidence type="ECO:0000256" key="1">
    <source>
        <dbReference type="ARBA" id="ARBA00001964"/>
    </source>
</evidence>
<evidence type="ECO:0000256" key="5">
    <source>
        <dbReference type="SAM" id="MobiDB-lite"/>
    </source>
</evidence>
<evidence type="ECO:0000256" key="4">
    <source>
        <dbReference type="ARBA" id="ARBA00023239"/>
    </source>
</evidence>
<evidence type="ECO:0000256" key="2">
    <source>
        <dbReference type="ARBA" id="ARBA00005623"/>
    </source>
</evidence>
<keyword evidence="4" id="KW-0456">Lyase</keyword>
<dbReference type="Gene3D" id="3.40.50.920">
    <property type="match status" value="1"/>
</dbReference>
<dbReference type="PANTHER" id="PTHR31273">
    <property type="entry name" value="PHOSPHOKETOLASE-RELATED"/>
    <property type="match status" value="1"/>
</dbReference>
<organism evidence="8 9">
    <name type="scientific">Geodermatophilus obscurus</name>
    <dbReference type="NCBI Taxonomy" id="1861"/>
    <lineage>
        <taxon>Bacteria</taxon>
        <taxon>Bacillati</taxon>
        <taxon>Actinomycetota</taxon>
        <taxon>Actinomycetes</taxon>
        <taxon>Geodermatophilales</taxon>
        <taxon>Geodermatophilaceae</taxon>
        <taxon>Geodermatophilus</taxon>
    </lineage>
</organism>
<evidence type="ECO:0000313" key="9">
    <source>
        <dbReference type="Proteomes" id="UP000184428"/>
    </source>
</evidence>
<dbReference type="InterPro" id="IPR009014">
    <property type="entry name" value="Transketo_C/PFOR_II"/>
</dbReference>
<dbReference type="Pfam" id="PF09364">
    <property type="entry name" value="XFP_N"/>
    <property type="match status" value="1"/>
</dbReference>
<dbReference type="Gene3D" id="3.40.50.970">
    <property type="match status" value="2"/>
</dbReference>
<dbReference type="SUPFAM" id="SSF52518">
    <property type="entry name" value="Thiamin diphosphate-binding fold (THDP-binding)"/>
    <property type="match status" value="2"/>
</dbReference>
<feature type="region of interest" description="Disordered" evidence="5">
    <location>
        <begin position="335"/>
        <end position="361"/>
    </location>
</feature>
<accession>A0A1M7S2H0</accession>
<dbReference type="GO" id="GO:0016832">
    <property type="term" value="F:aldehyde-lyase activity"/>
    <property type="evidence" value="ECO:0007669"/>
    <property type="project" value="InterPro"/>
</dbReference>
<feature type="domain" description="Xylulose 5-phosphate/Fructose 6-phosphate phosphoketolase N-terminal" evidence="7">
    <location>
        <begin position="9"/>
        <end position="323"/>
    </location>
</feature>
<dbReference type="Pfam" id="PF03894">
    <property type="entry name" value="XFP"/>
    <property type="match status" value="1"/>
</dbReference>
<dbReference type="EMBL" id="FRDM01000001">
    <property type="protein sequence ID" value="SHN52658.1"/>
    <property type="molecule type" value="Genomic_DNA"/>
</dbReference>
<dbReference type="PANTHER" id="PTHR31273:SF0">
    <property type="entry name" value="PHOSPHOKETOLASE-RELATED"/>
    <property type="match status" value="1"/>
</dbReference>
<evidence type="ECO:0000313" key="8">
    <source>
        <dbReference type="EMBL" id="SHN52658.1"/>
    </source>
</evidence>
<dbReference type="InterPro" id="IPR029061">
    <property type="entry name" value="THDP-binding"/>
</dbReference>
<dbReference type="AlphaFoldDB" id="A0A1M7S2H0"/>
<dbReference type="InterPro" id="IPR018969">
    <property type="entry name" value="Xul5P/Fru6P_PKetolase_C"/>
</dbReference>
<dbReference type="InterPro" id="IPR005593">
    <property type="entry name" value="Xul5P/Fru6P_PKetolase"/>
</dbReference>
<keyword evidence="3" id="KW-0786">Thiamine pyrophosphate</keyword>
<dbReference type="SUPFAM" id="SSF52922">
    <property type="entry name" value="TK C-terminal domain-like"/>
    <property type="match status" value="1"/>
</dbReference>
<name>A0A1M7S2H0_9ACTN</name>
<feature type="domain" description="Xylulose 5-phosphate/Fructose 6-phosphate phosphoketolase C-terminal" evidence="6">
    <location>
        <begin position="536"/>
        <end position="603"/>
    </location>
</feature>
<reference evidence="8 9" key="1">
    <citation type="submission" date="2016-12" db="EMBL/GenBank/DDBJ databases">
        <authorList>
            <person name="Song W.-J."/>
            <person name="Kurnit D.M."/>
        </authorList>
    </citation>
    <scope>NUCLEOTIDE SEQUENCE [LARGE SCALE GENOMIC DNA]</scope>
    <source>
        <strain evidence="8 9">DSM 43162</strain>
    </source>
</reference>
<dbReference type="InterPro" id="IPR018970">
    <property type="entry name" value="Xul5P/Fru6P_PKetolase_N"/>
</dbReference>
<proteinExistence type="inferred from homology"/>
<evidence type="ECO:0000259" key="6">
    <source>
        <dbReference type="Pfam" id="PF09363"/>
    </source>
</evidence>
<dbReference type="OrthoDB" id="9768449at2"/>
<protein>
    <submittedName>
        <fullName evidence="8">Xylulose-5-phosphate/fructose-6-phosphate phosphoketolase</fullName>
    </submittedName>
</protein>
<evidence type="ECO:0000259" key="7">
    <source>
        <dbReference type="Pfam" id="PF09364"/>
    </source>
</evidence>
<comment type="cofactor">
    <cofactor evidence="1">
        <name>thiamine diphosphate</name>
        <dbReference type="ChEBI" id="CHEBI:58937"/>
    </cofactor>
</comment>